<dbReference type="InterPro" id="IPR006015">
    <property type="entry name" value="Universal_stress_UspA"/>
</dbReference>
<feature type="domain" description="UspA" evidence="2">
    <location>
        <begin position="13"/>
        <end position="145"/>
    </location>
</feature>
<dbReference type="PRINTS" id="PR01438">
    <property type="entry name" value="UNVRSLSTRESS"/>
</dbReference>
<evidence type="ECO:0000259" key="2">
    <source>
        <dbReference type="Pfam" id="PF00582"/>
    </source>
</evidence>
<evidence type="ECO:0000313" key="3">
    <source>
        <dbReference type="EMBL" id="UUY46386.1"/>
    </source>
</evidence>
<accession>A0ABY5PQG7</accession>
<sequence>MESTIRTPDTSSVVVGVDGSEQARAAALWAAGEAVRRDRPLHIVFGAATDGRALYLPAETVEEVRAEGRELLDATAKAVTAEYPGLDVSTEFSRTDAVTTLHRAGGAHGTVVVGNRGLGGFTSLLLGSVGLGIAAVAETPVVVVRDIGTGEERGTVLAAVRDEQDLVCARYAAREAELRKASLRLLHVWNILRSVGDVVTMLDGVDEIAGGHEQTLRLVTDTIHEEFPELTVEGDAEKNRSVAGALVEASRHADLLVMGGRRAPTPLGLGRNLGRATHGVLHHAHCPVLLIPRSDTPSHNPSAGRTGG</sequence>
<feature type="domain" description="UspA" evidence="2">
    <location>
        <begin position="155"/>
        <end position="292"/>
    </location>
</feature>
<comment type="similarity">
    <text evidence="1">Belongs to the universal stress protein A family.</text>
</comment>
<dbReference type="GeneID" id="95572533"/>
<dbReference type="SUPFAM" id="SSF52402">
    <property type="entry name" value="Adenine nucleotide alpha hydrolases-like"/>
    <property type="match status" value="2"/>
</dbReference>
<dbReference type="Proteomes" id="UP001057738">
    <property type="component" value="Chromosome"/>
</dbReference>
<dbReference type="InterPro" id="IPR006016">
    <property type="entry name" value="UspA"/>
</dbReference>
<protein>
    <submittedName>
        <fullName evidence="3">Universal stress protein</fullName>
    </submittedName>
</protein>
<dbReference type="InterPro" id="IPR014729">
    <property type="entry name" value="Rossmann-like_a/b/a_fold"/>
</dbReference>
<name>A0ABY5PQG7_9ACTN</name>
<dbReference type="PANTHER" id="PTHR46268">
    <property type="entry name" value="STRESS RESPONSE PROTEIN NHAX"/>
    <property type="match status" value="1"/>
</dbReference>
<keyword evidence="4" id="KW-1185">Reference proteome</keyword>
<organism evidence="3 4">
    <name type="scientific">Streptomyces yangpuensis</name>
    <dbReference type="NCBI Taxonomy" id="1648182"/>
    <lineage>
        <taxon>Bacteria</taxon>
        <taxon>Bacillati</taxon>
        <taxon>Actinomycetota</taxon>
        <taxon>Actinomycetes</taxon>
        <taxon>Kitasatosporales</taxon>
        <taxon>Streptomycetaceae</taxon>
        <taxon>Streptomyces</taxon>
    </lineage>
</organism>
<evidence type="ECO:0000313" key="4">
    <source>
        <dbReference type="Proteomes" id="UP001057738"/>
    </source>
</evidence>
<gene>
    <name evidence="3" type="ORF">NRK68_03640</name>
</gene>
<dbReference type="PANTHER" id="PTHR46268:SF6">
    <property type="entry name" value="UNIVERSAL STRESS PROTEIN UP12"/>
    <property type="match status" value="1"/>
</dbReference>
<evidence type="ECO:0000256" key="1">
    <source>
        <dbReference type="ARBA" id="ARBA00008791"/>
    </source>
</evidence>
<dbReference type="Gene3D" id="3.40.50.620">
    <property type="entry name" value="HUPs"/>
    <property type="match status" value="2"/>
</dbReference>
<dbReference type="RefSeq" id="WP_257854897.1">
    <property type="nucleotide sequence ID" value="NZ_CP102514.1"/>
</dbReference>
<reference evidence="3" key="1">
    <citation type="submission" date="2022-08" db="EMBL/GenBank/DDBJ databases">
        <authorList>
            <person name="Tian L."/>
        </authorList>
    </citation>
    <scope>NUCLEOTIDE SEQUENCE</scope>
    <source>
        <strain evidence="3">CM253</strain>
    </source>
</reference>
<dbReference type="Pfam" id="PF00582">
    <property type="entry name" value="Usp"/>
    <property type="match status" value="2"/>
</dbReference>
<proteinExistence type="inferred from homology"/>
<dbReference type="EMBL" id="CP102514">
    <property type="protein sequence ID" value="UUY46386.1"/>
    <property type="molecule type" value="Genomic_DNA"/>
</dbReference>